<keyword evidence="3" id="KW-0282">Flagellum</keyword>
<dbReference type="PANTHER" id="PTHR30034">
    <property type="entry name" value="FLAGELLAR MOTOR SWITCH PROTEIN FLIM"/>
    <property type="match status" value="1"/>
</dbReference>
<protein>
    <submittedName>
        <fullName evidence="3">FliM/FliN family flagellar motor switch protein</fullName>
    </submittedName>
</protein>
<name>A0ABY4VLC8_9BURK</name>
<evidence type="ECO:0000313" key="4">
    <source>
        <dbReference type="Proteomes" id="UP001056648"/>
    </source>
</evidence>
<keyword evidence="4" id="KW-1185">Reference proteome</keyword>
<reference evidence="3" key="1">
    <citation type="submission" date="2022-06" db="EMBL/GenBank/DDBJ databases">
        <title>Complete genome sequence and characterization of Cupriavidus gilardii QJ1 isolated from contaminating cells.</title>
        <authorList>
            <person name="Qi J."/>
        </authorList>
    </citation>
    <scope>NUCLEOTIDE SEQUENCE</scope>
    <source>
        <strain evidence="3">QJ1</strain>
    </source>
</reference>
<evidence type="ECO:0000313" key="3">
    <source>
        <dbReference type="EMBL" id="USE78032.1"/>
    </source>
</evidence>
<dbReference type="InterPro" id="IPR001543">
    <property type="entry name" value="FliN-like_C"/>
</dbReference>
<accession>A0ABY4VLC8</accession>
<dbReference type="Gene3D" id="2.30.330.10">
    <property type="entry name" value="SpoA-like"/>
    <property type="match status" value="1"/>
</dbReference>
<keyword evidence="3" id="KW-0969">Cilium</keyword>
<proteinExistence type="inferred from homology"/>
<dbReference type="Pfam" id="PF01052">
    <property type="entry name" value="FliMN_C"/>
    <property type="match status" value="1"/>
</dbReference>
<comment type="similarity">
    <text evidence="1">Belongs to the FliN/MopA/SpaO family.</text>
</comment>
<dbReference type="RefSeq" id="WP_174780023.1">
    <property type="nucleotide sequence ID" value="NZ_CP054624.1"/>
</dbReference>
<dbReference type="PANTHER" id="PTHR30034:SF5">
    <property type="entry name" value="SECRETION SYSTEM APPARATUS PROTEIN SSAQ"/>
    <property type="match status" value="1"/>
</dbReference>
<dbReference type="SUPFAM" id="SSF101801">
    <property type="entry name" value="Surface presentation of antigens (SPOA)"/>
    <property type="match status" value="1"/>
</dbReference>
<dbReference type="InterPro" id="IPR036429">
    <property type="entry name" value="SpoA-like_sf"/>
</dbReference>
<dbReference type="Proteomes" id="UP001056648">
    <property type="component" value="Chromosome 1"/>
</dbReference>
<dbReference type="EMBL" id="CP098735">
    <property type="protein sequence ID" value="USE78032.1"/>
    <property type="molecule type" value="Genomic_DNA"/>
</dbReference>
<organism evidence="3 4">
    <name type="scientific">Cupriavidus gilardii</name>
    <dbReference type="NCBI Taxonomy" id="82541"/>
    <lineage>
        <taxon>Bacteria</taxon>
        <taxon>Pseudomonadati</taxon>
        <taxon>Pseudomonadota</taxon>
        <taxon>Betaproteobacteria</taxon>
        <taxon>Burkholderiales</taxon>
        <taxon>Burkholderiaceae</taxon>
        <taxon>Cupriavidus</taxon>
    </lineage>
</organism>
<sequence>MEQGIEATLRGSQLDDGNIVLTAVAEVGRLSLSLDTLRELQTGQTLELAHASHGRVTLTVSGHAVASGTLLRVGDKLVMRIE</sequence>
<dbReference type="GeneID" id="70687472"/>
<evidence type="ECO:0000259" key="2">
    <source>
        <dbReference type="Pfam" id="PF01052"/>
    </source>
</evidence>
<keyword evidence="3" id="KW-0966">Cell projection</keyword>
<feature type="domain" description="Flagellar motor switch protein FliN-like C-terminal" evidence="2">
    <location>
        <begin position="21"/>
        <end position="82"/>
    </location>
</feature>
<gene>
    <name evidence="3" type="ORF">NDR89_03010</name>
</gene>
<evidence type="ECO:0000256" key="1">
    <source>
        <dbReference type="ARBA" id="ARBA00009226"/>
    </source>
</evidence>